<dbReference type="InterPro" id="IPR040190">
    <property type="entry name" value="MURQ/GCKR"/>
</dbReference>
<dbReference type="PROSITE" id="PS51464">
    <property type="entry name" value="SIS"/>
    <property type="match status" value="1"/>
</dbReference>
<dbReference type="InterPro" id="IPR005486">
    <property type="entry name" value="Glucokinase_regulatory_CS"/>
</dbReference>
<evidence type="ECO:0000256" key="1">
    <source>
        <dbReference type="ARBA" id="ARBA00023239"/>
    </source>
</evidence>
<feature type="region of interest" description="Disordered" evidence="4">
    <location>
        <begin position="1"/>
        <end position="27"/>
    </location>
</feature>
<dbReference type="GO" id="GO:0097175">
    <property type="term" value="P:1,6-anhydro-N-acetyl-beta-muramic acid catabolic process"/>
    <property type="evidence" value="ECO:0007669"/>
    <property type="project" value="UniProtKB-UniRule"/>
</dbReference>
<comment type="similarity">
    <text evidence="3">Belongs to the GCKR-like family. MurNAc-6-P etherase subfamily.</text>
</comment>
<dbReference type="UniPathway" id="UPA00544"/>
<comment type="miscellaneous">
    <text evidence="3">A lyase-type mechanism (elimination/hydration) is suggested for the cleavage of the lactyl ether bond of MurNAc 6-phosphate, with the formation of an alpha,beta-unsaturated aldehyde intermediate with (E)-stereochemistry, followed by the syn addition of water to give product.</text>
</comment>
<sequence length="318" mass="33083">MRQRTGYERLSSPVQTPTTGRGDLPATETVSRRYQDLDRWPATDALLAMWEGQLSAVAAVQPALPAIAEAAEAALPRLAQGGRLVYAGAGTSGRIGVQDGAELPPTFDWPEDRLVLLMAGGTRAFTQAVENAEDDRDAARSDVAAHAISAQDVVIGIAASGSTPYTTTVIEAAAERGALTIGIANSPGGSLLAAAAHPILVSTGAEAIAGSTRMKAGTAQKVVLNLFSTLVMLRLGRVHRGLMVDMNARNAKLRTRAVRMLRELTGRDDTAIAAALEAAGGRVKTAILLLRGLDRAAADALLARHGGHLHAALTELAP</sequence>
<feature type="domain" description="SIS" evidence="5">
    <location>
        <begin position="74"/>
        <end position="237"/>
    </location>
</feature>
<dbReference type="InterPro" id="IPR001347">
    <property type="entry name" value="SIS_dom"/>
</dbReference>
<evidence type="ECO:0000256" key="2">
    <source>
        <dbReference type="ARBA" id="ARBA00023277"/>
    </source>
</evidence>
<evidence type="ECO:0000313" key="6">
    <source>
        <dbReference type="EMBL" id="KAA5608551.1"/>
    </source>
</evidence>
<dbReference type="HAMAP" id="MF_00068">
    <property type="entry name" value="MurQ"/>
    <property type="match status" value="1"/>
</dbReference>
<comment type="caution">
    <text evidence="6">The sequence shown here is derived from an EMBL/GenBank/DDBJ whole genome shotgun (WGS) entry which is preliminary data.</text>
</comment>
<dbReference type="AlphaFoldDB" id="A0A5M6IJX6"/>
<dbReference type="InterPro" id="IPR005488">
    <property type="entry name" value="Etherase_MurQ"/>
</dbReference>
<name>A0A5M6IJX6_9PROT</name>
<dbReference type="NCBIfam" id="NF009222">
    <property type="entry name" value="PRK12570.1"/>
    <property type="match status" value="1"/>
</dbReference>
<dbReference type="Proteomes" id="UP000325255">
    <property type="component" value="Unassembled WGS sequence"/>
</dbReference>
<gene>
    <name evidence="3" type="primary">murQ</name>
    <name evidence="6" type="ORF">F1189_28620</name>
</gene>
<dbReference type="NCBIfam" id="NF003915">
    <property type="entry name" value="PRK05441.1"/>
    <property type="match status" value="1"/>
</dbReference>
<dbReference type="Pfam" id="PF22645">
    <property type="entry name" value="GKRP_SIS_N"/>
    <property type="match status" value="1"/>
</dbReference>
<dbReference type="EMBL" id="VWPK01000078">
    <property type="protein sequence ID" value="KAA5608551.1"/>
    <property type="molecule type" value="Genomic_DNA"/>
</dbReference>
<dbReference type="GO" id="GO:0046348">
    <property type="term" value="P:amino sugar catabolic process"/>
    <property type="evidence" value="ECO:0007669"/>
    <property type="project" value="InterPro"/>
</dbReference>
<dbReference type="GO" id="GO:0016835">
    <property type="term" value="F:carbon-oxygen lyase activity"/>
    <property type="evidence" value="ECO:0007669"/>
    <property type="project" value="UniProtKB-UniRule"/>
</dbReference>
<comment type="pathway">
    <text evidence="3">Cell wall biogenesis; peptidoglycan recycling.</text>
</comment>
<dbReference type="PANTHER" id="PTHR10088">
    <property type="entry name" value="GLUCOKINASE REGULATORY PROTEIN"/>
    <property type="match status" value="1"/>
</dbReference>
<proteinExistence type="inferred from homology"/>
<comment type="function">
    <text evidence="3">Specifically catalyzes the cleavage of the D-lactyl ether substituent of MurNAc 6-phosphate, producing GlcNAc 6-phosphate and D-lactate. Together with AnmK, is also required for the utilization of anhydro-N-acetylmuramic acid (anhMurNAc) either imported from the medium or derived from its own cell wall murein, and thus plays a role in cell wall recycling.</text>
</comment>
<comment type="catalytic activity">
    <reaction evidence="3">
        <text>N-acetyl-D-muramate 6-phosphate + H2O = N-acetyl-D-glucosamine 6-phosphate + (R)-lactate</text>
        <dbReference type="Rhea" id="RHEA:26410"/>
        <dbReference type="ChEBI" id="CHEBI:15377"/>
        <dbReference type="ChEBI" id="CHEBI:16004"/>
        <dbReference type="ChEBI" id="CHEBI:57513"/>
        <dbReference type="ChEBI" id="CHEBI:58722"/>
        <dbReference type="EC" id="4.2.1.126"/>
    </reaction>
</comment>
<evidence type="ECO:0000313" key="7">
    <source>
        <dbReference type="Proteomes" id="UP000325255"/>
    </source>
</evidence>
<dbReference type="UniPathway" id="UPA00343"/>
<dbReference type="EC" id="4.2.1.126" evidence="3"/>
<dbReference type="GO" id="GO:0016803">
    <property type="term" value="F:ether hydrolase activity"/>
    <property type="evidence" value="ECO:0007669"/>
    <property type="project" value="TreeGrafter"/>
</dbReference>
<comment type="pathway">
    <text evidence="3">Amino-sugar metabolism; 1,6-anhydro-N-acetylmuramate degradation.</text>
</comment>
<comment type="pathway">
    <text evidence="3">Amino-sugar metabolism; N-acetylmuramate degradation.</text>
</comment>
<comment type="subunit">
    <text evidence="3">Homodimer.</text>
</comment>
<dbReference type="OrthoDB" id="9813395at2"/>
<keyword evidence="1 3" id="KW-0456">Lyase</keyword>
<dbReference type="InterPro" id="IPR046348">
    <property type="entry name" value="SIS_dom_sf"/>
</dbReference>
<keyword evidence="2 3" id="KW-0119">Carbohydrate metabolism</keyword>
<dbReference type="Gene3D" id="1.10.8.1080">
    <property type="match status" value="1"/>
</dbReference>
<dbReference type="GO" id="GO:0097367">
    <property type="term" value="F:carbohydrate derivative binding"/>
    <property type="evidence" value="ECO:0007669"/>
    <property type="project" value="InterPro"/>
</dbReference>
<dbReference type="UniPathway" id="UPA00342"/>
<dbReference type="PANTHER" id="PTHR10088:SF4">
    <property type="entry name" value="GLUCOKINASE REGULATORY PROTEIN"/>
    <property type="match status" value="1"/>
</dbReference>
<reference evidence="6 7" key="1">
    <citation type="submission" date="2019-09" db="EMBL/GenBank/DDBJ databases">
        <title>Genome sequence of Rhodovastum atsumiense, a diverse member of the Acetobacteraceae family of non-sulfur purple photosynthetic bacteria.</title>
        <authorList>
            <person name="Meyer T."/>
            <person name="Kyndt J."/>
        </authorList>
    </citation>
    <scope>NUCLEOTIDE SEQUENCE [LARGE SCALE GENOMIC DNA]</scope>
    <source>
        <strain evidence="6 7">DSM 21279</strain>
    </source>
</reference>
<dbReference type="GO" id="GO:0097173">
    <property type="term" value="P:N-acetylmuramic acid catabolic process"/>
    <property type="evidence" value="ECO:0007669"/>
    <property type="project" value="UniProtKB-UniPathway"/>
</dbReference>
<dbReference type="PROSITE" id="PS01272">
    <property type="entry name" value="GCKR"/>
    <property type="match status" value="1"/>
</dbReference>
<evidence type="ECO:0000256" key="4">
    <source>
        <dbReference type="SAM" id="MobiDB-lite"/>
    </source>
</evidence>
<protein>
    <recommendedName>
        <fullName evidence="3">N-acetylmuramic acid 6-phosphate etherase</fullName>
        <shortName evidence="3">MurNAc-6-P etherase</shortName>
        <ecNumber evidence="3">4.2.1.126</ecNumber>
    </recommendedName>
    <alternativeName>
        <fullName evidence="3">N-acetylmuramic acid 6-phosphate hydrolase</fullName>
    </alternativeName>
    <alternativeName>
        <fullName evidence="3">N-acetylmuramic acid 6-phosphate lyase</fullName>
    </alternativeName>
</protein>
<feature type="active site" description="Proton donor" evidence="3">
    <location>
        <position position="102"/>
    </location>
</feature>
<dbReference type="Gene3D" id="3.40.50.10490">
    <property type="entry name" value="Glucose-6-phosphate isomerase like protein, domain 1"/>
    <property type="match status" value="1"/>
</dbReference>
<accession>A0A5M6IJX6</accession>
<dbReference type="SUPFAM" id="SSF53697">
    <property type="entry name" value="SIS domain"/>
    <property type="match status" value="1"/>
</dbReference>
<feature type="active site" evidence="3">
    <location>
        <position position="133"/>
    </location>
</feature>
<organism evidence="6 7">
    <name type="scientific">Rhodovastum atsumiense</name>
    <dbReference type="NCBI Taxonomy" id="504468"/>
    <lineage>
        <taxon>Bacteria</taxon>
        <taxon>Pseudomonadati</taxon>
        <taxon>Pseudomonadota</taxon>
        <taxon>Alphaproteobacteria</taxon>
        <taxon>Acetobacterales</taxon>
        <taxon>Acetobacteraceae</taxon>
        <taxon>Rhodovastum</taxon>
    </lineage>
</organism>
<evidence type="ECO:0000259" key="5">
    <source>
        <dbReference type="PROSITE" id="PS51464"/>
    </source>
</evidence>
<dbReference type="GO" id="GO:0009254">
    <property type="term" value="P:peptidoglycan turnover"/>
    <property type="evidence" value="ECO:0007669"/>
    <property type="project" value="UniProtKB-UniRule"/>
</dbReference>
<keyword evidence="7" id="KW-1185">Reference proteome</keyword>
<evidence type="ECO:0000256" key="3">
    <source>
        <dbReference type="HAMAP-Rule" id="MF_00068"/>
    </source>
</evidence>
<dbReference type="CDD" id="cd05007">
    <property type="entry name" value="SIS_Etherase"/>
    <property type="match status" value="1"/>
</dbReference>